<dbReference type="AlphaFoldDB" id="G3HGT3"/>
<reference evidence="3" key="1">
    <citation type="journal article" date="2011" name="Nat. Biotechnol.">
        <title>The genomic sequence of the Chinese hamster ovary (CHO)-K1 cell line.</title>
        <authorList>
            <person name="Xu X."/>
            <person name="Nagarajan H."/>
            <person name="Lewis N.E."/>
            <person name="Pan S."/>
            <person name="Cai Z."/>
            <person name="Liu X."/>
            <person name="Chen W."/>
            <person name="Xie M."/>
            <person name="Wang W."/>
            <person name="Hammond S."/>
            <person name="Andersen M.R."/>
            <person name="Neff N."/>
            <person name="Passarelli B."/>
            <person name="Koh W."/>
            <person name="Fan H.C."/>
            <person name="Wang J."/>
            <person name="Gui Y."/>
            <person name="Lee K.H."/>
            <person name="Betenbaugh M.J."/>
            <person name="Quake S.R."/>
            <person name="Famili I."/>
            <person name="Palsson B.O."/>
            <person name="Wang J."/>
        </authorList>
    </citation>
    <scope>NUCLEOTIDE SEQUENCE [LARGE SCALE GENOMIC DNA]</scope>
    <source>
        <strain evidence="3">CHO K1 cell line</strain>
    </source>
</reference>
<protein>
    <submittedName>
        <fullName evidence="2">Uncharacterized protein</fullName>
    </submittedName>
</protein>
<proteinExistence type="predicted"/>
<dbReference type="Proteomes" id="UP000001075">
    <property type="component" value="Unassembled WGS sequence"/>
</dbReference>
<dbReference type="InParanoid" id="G3HGT3"/>
<accession>G3HGT3</accession>
<sequence>MFWISGPSAQLRGPYLSHLCQGIRVLSASSTVVFSFGPTPIRRTRKRRAFSGRFSSALGTFRSERAIPFG</sequence>
<evidence type="ECO:0000256" key="1">
    <source>
        <dbReference type="SAM" id="Phobius"/>
    </source>
</evidence>
<dbReference type="GlyGen" id="G3HGT3">
    <property type="glycosylation" value="1 site"/>
</dbReference>
<organism evidence="2 3">
    <name type="scientific">Cricetulus griseus</name>
    <name type="common">Chinese hamster</name>
    <name type="synonym">Cricetulus barabensis griseus</name>
    <dbReference type="NCBI Taxonomy" id="10029"/>
    <lineage>
        <taxon>Eukaryota</taxon>
        <taxon>Metazoa</taxon>
        <taxon>Chordata</taxon>
        <taxon>Craniata</taxon>
        <taxon>Vertebrata</taxon>
        <taxon>Euteleostomi</taxon>
        <taxon>Mammalia</taxon>
        <taxon>Eutheria</taxon>
        <taxon>Euarchontoglires</taxon>
        <taxon>Glires</taxon>
        <taxon>Rodentia</taxon>
        <taxon>Myomorpha</taxon>
        <taxon>Muroidea</taxon>
        <taxon>Cricetidae</taxon>
        <taxon>Cricetinae</taxon>
        <taxon>Cricetulus</taxon>
    </lineage>
</organism>
<keyword evidence="1" id="KW-1133">Transmembrane helix</keyword>
<keyword evidence="1" id="KW-0812">Transmembrane</keyword>
<keyword evidence="1" id="KW-0472">Membrane</keyword>
<evidence type="ECO:0000313" key="2">
    <source>
        <dbReference type="EMBL" id="EGW09127.1"/>
    </source>
</evidence>
<gene>
    <name evidence="2" type="ORF">I79_009824</name>
</gene>
<name>G3HGT3_CRIGR</name>
<dbReference type="EMBL" id="JH000361">
    <property type="protein sequence ID" value="EGW09127.1"/>
    <property type="molecule type" value="Genomic_DNA"/>
</dbReference>
<evidence type="ECO:0000313" key="3">
    <source>
        <dbReference type="Proteomes" id="UP000001075"/>
    </source>
</evidence>
<feature type="transmembrane region" description="Helical" evidence="1">
    <location>
        <begin position="15"/>
        <end position="37"/>
    </location>
</feature>